<evidence type="ECO:0000256" key="7">
    <source>
        <dbReference type="SAM" id="Phobius"/>
    </source>
</evidence>
<accession>A0ABQ1V0Y1</accession>
<dbReference type="PANTHER" id="PTHR30106:SF1">
    <property type="entry name" value="UPF0324 MEMBRANE PROTEIN FN0533"/>
    <property type="match status" value="1"/>
</dbReference>
<feature type="transmembrane region" description="Helical" evidence="7">
    <location>
        <begin position="99"/>
        <end position="120"/>
    </location>
</feature>
<dbReference type="Proteomes" id="UP000647339">
    <property type="component" value="Unassembled WGS sequence"/>
</dbReference>
<protein>
    <submittedName>
        <fullName evidence="8">Membrane protein</fullName>
    </submittedName>
</protein>
<evidence type="ECO:0000256" key="6">
    <source>
        <dbReference type="ARBA" id="ARBA00023136"/>
    </source>
</evidence>
<evidence type="ECO:0000256" key="5">
    <source>
        <dbReference type="ARBA" id="ARBA00022989"/>
    </source>
</evidence>
<dbReference type="Pfam" id="PF03601">
    <property type="entry name" value="Cons_hypoth698"/>
    <property type="match status" value="1"/>
</dbReference>
<dbReference type="EMBL" id="BMIU01000009">
    <property type="protein sequence ID" value="GGF32368.1"/>
    <property type="molecule type" value="Genomic_DNA"/>
</dbReference>
<comment type="similarity">
    <text evidence="2">Belongs to the UPF0324 family.</text>
</comment>
<evidence type="ECO:0000256" key="4">
    <source>
        <dbReference type="ARBA" id="ARBA00022692"/>
    </source>
</evidence>
<feature type="transmembrane region" description="Helical" evidence="7">
    <location>
        <begin position="274"/>
        <end position="294"/>
    </location>
</feature>
<evidence type="ECO:0000256" key="2">
    <source>
        <dbReference type="ARBA" id="ARBA00007977"/>
    </source>
</evidence>
<organism evidence="8 9">
    <name type="scientific">Echinicola rosea</name>
    <dbReference type="NCBI Taxonomy" id="1807691"/>
    <lineage>
        <taxon>Bacteria</taxon>
        <taxon>Pseudomonadati</taxon>
        <taxon>Bacteroidota</taxon>
        <taxon>Cytophagia</taxon>
        <taxon>Cytophagales</taxon>
        <taxon>Cyclobacteriaceae</taxon>
        <taxon>Echinicola</taxon>
    </lineage>
</organism>
<evidence type="ECO:0000313" key="8">
    <source>
        <dbReference type="EMBL" id="GGF32368.1"/>
    </source>
</evidence>
<comment type="subcellular location">
    <subcellularLocation>
        <location evidence="1">Cell membrane</location>
        <topology evidence="1">Multi-pass membrane protein</topology>
    </subcellularLocation>
</comment>
<feature type="transmembrane region" description="Helical" evidence="7">
    <location>
        <begin position="73"/>
        <end position="92"/>
    </location>
</feature>
<proteinExistence type="inferred from homology"/>
<feature type="transmembrane region" description="Helical" evidence="7">
    <location>
        <begin position="29"/>
        <end position="53"/>
    </location>
</feature>
<evidence type="ECO:0000256" key="1">
    <source>
        <dbReference type="ARBA" id="ARBA00004651"/>
    </source>
</evidence>
<name>A0ABQ1V0Y1_9BACT</name>
<dbReference type="PANTHER" id="PTHR30106">
    <property type="entry name" value="INNER MEMBRANE PROTEIN YEIH-RELATED"/>
    <property type="match status" value="1"/>
</dbReference>
<reference evidence="9" key="1">
    <citation type="journal article" date="2019" name="Int. J. Syst. Evol. Microbiol.">
        <title>The Global Catalogue of Microorganisms (GCM) 10K type strain sequencing project: providing services to taxonomists for standard genome sequencing and annotation.</title>
        <authorList>
            <consortium name="The Broad Institute Genomics Platform"/>
            <consortium name="The Broad Institute Genome Sequencing Center for Infectious Disease"/>
            <person name="Wu L."/>
            <person name="Ma J."/>
        </authorList>
    </citation>
    <scope>NUCLEOTIDE SEQUENCE [LARGE SCALE GENOMIC DNA]</scope>
    <source>
        <strain evidence="9">CGMCC 1.15407</strain>
    </source>
</reference>
<keyword evidence="9" id="KW-1185">Reference proteome</keyword>
<gene>
    <name evidence="8" type="primary">yeiH</name>
    <name evidence="8" type="ORF">GCM10011339_20660</name>
</gene>
<keyword evidence="5 7" id="KW-1133">Transmembrane helix</keyword>
<sequence length="328" mass="34858">MDMGKTKTIFFKFSNIQQLLDHGLTIREILFWLALLVCLFPGVTAPLALLMGLVFANLLGTPYATSRTKATDYLLQFAVVGLGFGIGAEQAFQAGKAGFVMTMVAIFGTLGLGVILGKLLKIEQKTGFLVAVGTAICGGSAIAAVSPAIKARQHQISMALGAVFVLNSVALFIFPPIGKFLGLSAEQFGTWCAIAIHDTSSVVGAASQYGKEALNIATTVKLARALWIIPVAFVAAMTFGKGKENIKIPYFIGFFILAILANSYLPMANWMVTLIHHLSHMALCLSIFLIGCGLSKNLLFAGGVRVLGQASILWVIIAGLTLLVIVNF</sequence>
<feature type="transmembrane region" description="Helical" evidence="7">
    <location>
        <begin position="126"/>
        <end position="149"/>
    </location>
</feature>
<dbReference type="InterPro" id="IPR018383">
    <property type="entry name" value="UPF0324_pro"/>
</dbReference>
<evidence type="ECO:0000313" key="9">
    <source>
        <dbReference type="Proteomes" id="UP000647339"/>
    </source>
</evidence>
<feature type="transmembrane region" description="Helical" evidence="7">
    <location>
        <begin position="222"/>
        <end position="239"/>
    </location>
</feature>
<comment type="caution">
    <text evidence="8">The sequence shown here is derived from an EMBL/GenBank/DDBJ whole genome shotgun (WGS) entry which is preliminary data.</text>
</comment>
<keyword evidence="3" id="KW-1003">Cell membrane</keyword>
<feature type="transmembrane region" description="Helical" evidence="7">
    <location>
        <begin position="306"/>
        <end position="326"/>
    </location>
</feature>
<evidence type="ECO:0000256" key="3">
    <source>
        <dbReference type="ARBA" id="ARBA00022475"/>
    </source>
</evidence>
<keyword evidence="6 7" id="KW-0472">Membrane</keyword>
<keyword evidence="4 7" id="KW-0812">Transmembrane</keyword>
<feature type="transmembrane region" description="Helical" evidence="7">
    <location>
        <begin position="248"/>
        <end position="268"/>
    </location>
</feature>
<feature type="transmembrane region" description="Helical" evidence="7">
    <location>
        <begin position="156"/>
        <end position="174"/>
    </location>
</feature>